<proteinExistence type="predicted"/>
<keyword evidence="2" id="KW-1185">Reference proteome</keyword>
<protein>
    <submittedName>
        <fullName evidence="1">Uncharacterized protein</fullName>
    </submittedName>
</protein>
<name>A0A814DLN2_9BILA</name>
<dbReference type="OrthoDB" id="10330002at2759"/>
<accession>A0A814DLN2</accession>
<sequence>MFESKEEETQTDILDDKSEIRGQMLTRSRRHSQLDHDIFLAMIPDWKYDLNGYYDQLAISLYKWDEFFELCKYKLFNFEDYINNQFFYEIISLHNKLIKEGYKNGILAVLKDLMQRKLHFLIVYVFITNQVPKEFKNVNFLFFGLTDKFPEKINKTKKMIETSSRPILPLEEIFRANDINVDPIYDFN</sequence>
<dbReference type="AlphaFoldDB" id="A0A814DLN2"/>
<reference evidence="1" key="1">
    <citation type="submission" date="2021-02" db="EMBL/GenBank/DDBJ databases">
        <authorList>
            <person name="Nowell W R."/>
        </authorList>
    </citation>
    <scope>NUCLEOTIDE SEQUENCE</scope>
    <source>
        <strain evidence="1">Ploen Becks lab</strain>
    </source>
</reference>
<dbReference type="EMBL" id="CAJNOC010002884">
    <property type="protein sequence ID" value="CAF0956532.1"/>
    <property type="molecule type" value="Genomic_DNA"/>
</dbReference>
<gene>
    <name evidence="1" type="ORF">OXX778_LOCUS14223</name>
</gene>
<dbReference type="Proteomes" id="UP000663879">
    <property type="component" value="Unassembled WGS sequence"/>
</dbReference>
<comment type="caution">
    <text evidence="1">The sequence shown here is derived from an EMBL/GenBank/DDBJ whole genome shotgun (WGS) entry which is preliminary data.</text>
</comment>
<evidence type="ECO:0000313" key="2">
    <source>
        <dbReference type="Proteomes" id="UP000663879"/>
    </source>
</evidence>
<evidence type="ECO:0000313" key="1">
    <source>
        <dbReference type="EMBL" id="CAF0956532.1"/>
    </source>
</evidence>
<organism evidence="1 2">
    <name type="scientific">Brachionus calyciflorus</name>
    <dbReference type="NCBI Taxonomy" id="104777"/>
    <lineage>
        <taxon>Eukaryota</taxon>
        <taxon>Metazoa</taxon>
        <taxon>Spiralia</taxon>
        <taxon>Gnathifera</taxon>
        <taxon>Rotifera</taxon>
        <taxon>Eurotatoria</taxon>
        <taxon>Monogononta</taxon>
        <taxon>Pseudotrocha</taxon>
        <taxon>Ploima</taxon>
        <taxon>Brachionidae</taxon>
        <taxon>Brachionus</taxon>
    </lineage>
</organism>